<sequence>MNMKEMDIDDIVKALIIDEPELAAQAAELRKAIGEMREGKRGRITNIAVSPIVHTRNRAGLTQQKFAEKLGISVNTLRSWEQGQRKPSGAAAALLTLLDKRPELIAELG</sequence>
<dbReference type="SMART" id="SM00530">
    <property type="entry name" value="HTH_XRE"/>
    <property type="match status" value="1"/>
</dbReference>
<feature type="domain" description="HTH cro/C1-type" evidence="4">
    <location>
        <begin position="52"/>
        <end position="105"/>
    </location>
</feature>
<dbReference type="EMBL" id="FWWV01000005">
    <property type="protein sequence ID" value="SMB81045.1"/>
    <property type="molecule type" value="Genomic_DNA"/>
</dbReference>
<accession>A0A1W1UIU4</accession>
<dbReference type="PANTHER" id="PTHR36511">
    <property type="entry name" value="MERR FAMILY BACTERIAL REGULATORY PROTEIN"/>
    <property type="match status" value="1"/>
</dbReference>
<dbReference type="Proteomes" id="UP000192408">
    <property type="component" value="Unassembled WGS sequence"/>
</dbReference>
<keyword evidence="2" id="KW-0238">DNA-binding</keyword>
<dbReference type="PROSITE" id="PS50943">
    <property type="entry name" value="HTH_CROC1"/>
    <property type="match status" value="1"/>
</dbReference>
<reference evidence="6" key="1">
    <citation type="submission" date="2017-04" db="EMBL/GenBank/DDBJ databases">
        <authorList>
            <person name="Varghese N."/>
            <person name="Submissions S."/>
        </authorList>
    </citation>
    <scope>NUCLEOTIDE SEQUENCE [LARGE SCALE GENOMIC DNA]</scope>
    <source>
        <strain evidence="6">DSM 23072</strain>
    </source>
</reference>
<dbReference type="InterPro" id="IPR001387">
    <property type="entry name" value="Cro/C1-type_HTH"/>
</dbReference>
<evidence type="ECO:0000313" key="6">
    <source>
        <dbReference type="Proteomes" id="UP000192408"/>
    </source>
</evidence>
<keyword evidence="3" id="KW-0804">Transcription</keyword>
<dbReference type="PANTHER" id="PTHR36511:SF4">
    <property type="entry name" value="ANTITOXIN MQSA"/>
    <property type="match status" value="1"/>
</dbReference>
<protein>
    <submittedName>
        <fullName evidence="5">Putative transcriptional regulator</fullName>
    </submittedName>
</protein>
<dbReference type="Pfam" id="PF01381">
    <property type="entry name" value="HTH_3"/>
    <property type="match status" value="1"/>
</dbReference>
<organism evidence="5 6">
    <name type="scientific">Pasteurella testudinis DSM 23072</name>
    <dbReference type="NCBI Taxonomy" id="1122938"/>
    <lineage>
        <taxon>Bacteria</taxon>
        <taxon>Pseudomonadati</taxon>
        <taxon>Pseudomonadota</taxon>
        <taxon>Gammaproteobacteria</taxon>
        <taxon>Pasteurellales</taxon>
        <taxon>Pasteurellaceae</taxon>
        <taxon>Pasteurella</taxon>
    </lineage>
</organism>
<keyword evidence="6" id="KW-1185">Reference proteome</keyword>
<keyword evidence="1" id="KW-0805">Transcription regulation</keyword>
<gene>
    <name evidence="5" type="ORF">SAMN05660772_01758</name>
</gene>
<evidence type="ECO:0000256" key="2">
    <source>
        <dbReference type="ARBA" id="ARBA00023125"/>
    </source>
</evidence>
<evidence type="ECO:0000256" key="3">
    <source>
        <dbReference type="ARBA" id="ARBA00023163"/>
    </source>
</evidence>
<evidence type="ECO:0000313" key="5">
    <source>
        <dbReference type="EMBL" id="SMB81045.1"/>
    </source>
</evidence>
<dbReference type="InterPro" id="IPR052359">
    <property type="entry name" value="HTH-type_reg/antitoxin"/>
</dbReference>
<dbReference type="AlphaFoldDB" id="A0A1W1UIU4"/>
<dbReference type="CDD" id="cd00093">
    <property type="entry name" value="HTH_XRE"/>
    <property type="match status" value="1"/>
</dbReference>
<dbReference type="SUPFAM" id="SSF47413">
    <property type="entry name" value="lambda repressor-like DNA-binding domains"/>
    <property type="match status" value="1"/>
</dbReference>
<name>A0A1W1UIU4_9PAST</name>
<proteinExistence type="predicted"/>
<dbReference type="Gene3D" id="1.10.260.40">
    <property type="entry name" value="lambda repressor-like DNA-binding domains"/>
    <property type="match status" value="1"/>
</dbReference>
<evidence type="ECO:0000256" key="1">
    <source>
        <dbReference type="ARBA" id="ARBA00023015"/>
    </source>
</evidence>
<dbReference type="InterPro" id="IPR010982">
    <property type="entry name" value="Lambda_DNA-bd_dom_sf"/>
</dbReference>
<dbReference type="GO" id="GO:0003677">
    <property type="term" value="F:DNA binding"/>
    <property type="evidence" value="ECO:0007669"/>
    <property type="project" value="UniProtKB-KW"/>
</dbReference>
<evidence type="ECO:0000259" key="4">
    <source>
        <dbReference type="PROSITE" id="PS50943"/>
    </source>
</evidence>
<dbReference type="STRING" id="1122938.SAMN05660772_01758"/>